<dbReference type="Proteomes" id="UP000321787">
    <property type="component" value="Unassembled WGS sequence"/>
</dbReference>
<evidence type="ECO:0000313" key="1">
    <source>
        <dbReference type="EMBL" id="GEK13131.1"/>
    </source>
</evidence>
<name>A0A510UIE5_ALIFS</name>
<dbReference type="EMBL" id="BJTZ01000004">
    <property type="protein sequence ID" value="GEK13131.1"/>
    <property type="molecule type" value="Genomic_DNA"/>
</dbReference>
<reference evidence="1 2" key="1">
    <citation type="submission" date="2019-07" db="EMBL/GenBank/DDBJ databases">
        <title>Whole genome shotgun sequence of Aliivibrio fischeri NBRC 101058.</title>
        <authorList>
            <person name="Hosoyama A."/>
            <person name="Uohara A."/>
            <person name="Ohji S."/>
            <person name="Ichikawa N."/>
        </authorList>
    </citation>
    <scope>NUCLEOTIDE SEQUENCE [LARGE SCALE GENOMIC DNA]</scope>
    <source>
        <strain evidence="1 2">NBRC 101058</strain>
    </source>
</reference>
<comment type="caution">
    <text evidence="1">The sequence shown here is derived from an EMBL/GenBank/DDBJ whole genome shotgun (WGS) entry which is preliminary data.</text>
</comment>
<sequence length="139" mass="15556">MKKGLLGIIAVGLFVFITSNMNNTERVPLNTPLPDNPSFNISNDFDGDWSGKRIDISGDSICRQTSVVGTIQEGKVSLRLVYNNTTLKGWISDNGELALYADSQKWGYRFTGLAKNHRIEGEWKVTNAPCRGTWFIEKQ</sequence>
<dbReference type="RefSeq" id="WP_146862671.1">
    <property type="nucleotide sequence ID" value="NZ_BJTZ01000004.1"/>
</dbReference>
<gene>
    <name evidence="1" type="ORF">AFI02nite_11670</name>
</gene>
<accession>A0A510UIE5</accession>
<organism evidence="1 2">
    <name type="scientific">Aliivibrio fischeri</name>
    <name type="common">Vibrio fischeri</name>
    <dbReference type="NCBI Taxonomy" id="668"/>
    <lineage>
        <taxon>Bacteria</taxon>
        <taxon>Pseudomonadati</taxon>
        <taxon>Pseudomonadota</taxon>
        <taxon>Gammaproteobacteria</taxon>
        <taxon>Vibrionales</taxon>
        <taxon>Vibrionaceae</taxon>
        <taxon>Aliivibrio</taxon>
    </lineage>
</organism>
<dbReference type="AlphaFoldDB" id="A0A510UIE5"/>
<proteinExistence type="predicted"/>
<evidence type="ECO:0000313" key="2">
    <source>
        <dbReference type="Proteomes" id="UP000321787"/>
    </source>
</evidence>
<protein>
    <submittedName>
        <fullName evidence="1">Uncharacterized protein</fullName>
    </submittedName>
</protein>